<protein>
    <submittedName>
        <fullName evidence="10">Cytochrome P450</fullName>
    </submittedName>
</protein>
<dbReference type="AlphaFoldDB" id="A0A6M8BEV1"/>
<dbReference type="RefSeq" id="WP_172353531.1">
    <property type="nucleotide sequence ID" value="NZ_CP053661.1"/>
</dbReference>
<dbReference type="InterPro" id="IPR036396">
    <property type="entry name" value="Cyt_P450_sf"/>
</dbReference>
<keyword evidence="5 7" id="KW-0408">Iron</keyword>
<dbReference type="GO" id="GO:0004497">
    <property type="term" value="F:monooxygenase activity"/>
    <property type="evidence" value="ECO:0007669"/>
    <property type="project" value="UniProtKB-KW"/>
</dbReference>
<evidence type="ECO:0000256" key="8">
    <source>
        <dbReference type="RuleBase" id="RU000461"/>
    </source>
</evidence>
<dbReference type="KEGG" id="theu:HPC62_02045"/>
<feature type="region of interest" description="Disordered" evidence="9">
    <location>
        <begin position="206"/>
        <end position="225"/>
    </location>
</feature>
<keyword evidence="6 8" id="KW-0503">Monooxygenase</keyword>
<evidence type="ECO:0000256" key="2">
    <source>
        <dbReference type="ARBA" id="ARBA00022617"/>
    </source>
</evidence>
<dbReference type="Pfam" id="PF00067">
    <property type="entry name" value="p450"/>
    <property type="match status" value="1"/>
</dbReference>
<reference evidence="10 11" key="1">
    <citation type="submission" date="2020-05" db="EMBL/GenBank/DDBJ databases">
        <title>Complete genome sequence of of a novel Thermoleptolyngbya strain isolated from hot springs of Ganzi, Sichuan China.</title>
        <authorList>
            <person name="Tang J."/>
            <person name="Daroch M."/>
            <person name="Li L."/>
            <person name="Waleron K."/>
            <person name="Waleron M."/>
            <person name="Waleron M."/>
        </authorList>
    </citation>
    <scope>NUCLEOTIDE SEQUENCE [LARGE SCALE GENOMIC DNA]</scope>
    <source>
        <strain evidence="10 11">PKUAC-SCTA183</strain>
    </source>
</reference>
<feature type="binding site" description="axial binding residue" evidence="7">
    <location>
        <position position="399"/>
    </location>
    <ligand>
        <name>heme</name>
        <dbReference type="ChEBI" id="CHEBI:30413"/>
    </ligand>
    <ligandPart>
        <name>Fe</name>
        <dbReference type="ChEBI" id="CHEBI:18248"/>
    </ligandPart>
</feature>
<evidence type="ECO:0000313" key="11">
    <source>
        <dbReference type="Proteomes" id="UP000505210"/>
    </source>
</evidence>
<dbReference type="InterPro" id="IPR017972">
    <property type="entry name" value="Cyt_P450_CS"/>
</dbReference>
<evidence type="ECO:0000256" key="7">
    <source>
        <dbReference type="PIRSR" id="PIRSR602403-1"/>
    </source>
</evidence>
<sequence length="454" mass="51413">MHTLPPGTFGLPFLGETLNFFTDPNFAQKRHEQYGDLFKTRLLGKPTIFMRGVEANQFVLSNENTYFSVDWPPSTKALLGKLSLALQTGHEHQSRRRLLAQAFMPRALSGYISTMEAITQRYTQRWQQQGQLTWYPELRNYTLDIACKLLVGLDKGSQTRLGHVFETWCQGLFSIPLNVPWTAFGKAKRARRLLLEEMEQIIRDRQQRLSQSLNSSDGPESDGSEASDALDLLIRARDEDGQGLSLEELKDQVLLLLFAGHETLTSAIASFCLLTAQSPDVLDKLRAEQRGFDPAAPLSLDLLKQMTYLEQVLREVLRRIPPVGGGFRTVLQDCAYGGYTIPKNWSVLYQIGPTHQDASLYPQPEQFDPERFSAAQLGDRSADQQRYGYVPFGGGIRECLGKEFARLEMKIFATHLLRHWQWTLLPDQDLSMVIVPTPHPRDGLRVAFVAREAG</sequence>
<dbReference type="GO" id="GO:0005506">
    <property type="term" value="F:iron ion binding"/>
    <property type="evidence" value="ECO:0007669"/>
    <property type="project" value="InterPro"/>
</dbReference>
<organism evidence="10 11">
    <name type="scientific">Thermoleptolyngbya sichuanensis A183</name>
    <dbReference type="NCBI Taxonomy" id="2737172"/>
    <lineage>
        <taxon>Bacteria</taxon>
        <taxon>Bacillati</taxon>
        <taxon>Cyanobacteriota</taxon>
        <taxon>Cyanophyceae</taxon>
        <taxon>Oculatellales</taxon>
        <taxon>Oculatellaceae</taxon>
        <taxon>Thermoleptolyngbya</taxon>
        <taxon>Thermoleptolyngbya sichuanensis</taxon>
    </lineage>
</organism>
<dbReference type="CDD" id="cd11044">
    <property type="entry name" value="CYP120A1_CYP26-like"/>
    <property type="match status" value="1"/>
</dbReference>
<dbReference type="PANTHER" id="PTHR24286">
    <property type="entry name" value="CYTOCHROME P450 26"/>
    <property type="match status" value="1"/>
</dbReference>
<keyword evidence="2 7" id="KW-0349">Heme</keyword>
<dbReference type="EMBL" id="CP053661">
    <property type="protein sequence ID" value="QKD81115.1"/>
    <property type="molecule type" value="Genomic_DNA"/>
</dbReference>
<evidence type="ECO:0000256" key="5">
    <source>
        <dbReference type="ARBA" id="ARBA00023004"/>
    </source>
</evidence>
<evidence type="ECO:0000313" key="10">
    <source>
        <dbReference type="EMBL" id="QKD81115.1"/>
    </source>
</evidence>
<dbReference type="PRINTS" id="PR00385">
    <property type="entry name" value="P450"/>
</dbReference>
<dbReference type="GO" id="GO:0016705">
    <property type="term" value="F:oxidoreductase activity, acting on paired donors, with incorporation or reduction of molecular oxygen"/>
    <property type="evidence" value="ECO:0007669"/>
    <property type="project" value="InterPro"/>
</dbReference>
<dbReference type="PANTHER" id="PTHR24286:SF384">
    <property type="entry name" value="P450, PUTATIVE (EUROFUNG)-RELATED"/>
    <property type="match status" value="1"/>
</dbReference>
<feature type="compositionally biased region" description="Low complexity" evidence="9">
    <location>
        <begin position="208"/>
        <end position="217"/>
    </location>
</feature>
<dbReference type="PROSITE" id="PS00086">
    <property type="entry name" value="CYTOCHROME_P450"/>
    <property type="match status" value="1"/>
</dbReference>
<dbReference type="GO" id="GO:0016125">
    <property type="term" value="P:sterol metabolic process"/>
    <property type="evidence" value="ECO:0007669"/>
    <property type="project" value="TreeGrafter"/>
</dbReference>
<dbReference type="GO" id="GO:0020037">
    <property type="term" value="F:heme binding"/>
    <property type="evidence" value="ECO:0007669"/>
    <property type="project" value="InterPro"/>
</dbReference>
<proteinExistence type="inferred from homology"/>
<comment type="similarity">
    <text evidence="1 8">Belongs to the cytochrome P450 family.</text>
</comment>
<keyword evidence="4 8" id="KW-0560">Oxidoreductase</keyword>
<dbReference type="SUPFAM" id="SSF48264">
    <property type="entry name" value="Cytochrome P450"/>
    <property type="match status" value="1"/>
</dbReference>
<evidence type="ECO:0000256" key="6">
    <source>
        <dbReference type="ARBA" id="ARBA00023033"/>
    </source>
</evidence>
<gene>
    <name evidence="10" type="ORF">HPC62_02045</name>
</gene>
<dbReference type="InterPro" id="IPR001128">
    <property type="entry name" value="Cyt_P450"/>
</dbReference>
<dbReference type="Gene3D" id="1.10.630.10">
    <property type="entry name" value="Cytochrome P450"/>
    <property type="match status" value="1"/>
</dbReference>
<comment type="cofactor">
    <cofactor evidence="7">
        <name>heme</name>
        <dbReference type="ChEBI" id="CHEBI:30413"/>
    </cofactor>
</comment>
<keyword evidence="3 7" id="KW-0479">Metal-binding</keyword>
<evidence type="ECO:0000256" key="4">
    <source>
        <dbReference type="ARBA" id="ARBA00023002"/>
    </source>
</evidence>
<dbReference type="PRINTS" id="PR00465">
    <property type="entry name" value="EP450IV"/>
</dbReference>
<evidence type="ECO:0000256" key="3">
    <source>
        <dbReference type="ARBA" id="ARBA00022723"/>
    </source>
</evidence>
<name>A0A6M8BEV1_9CYAN</name>
<evidence type="ECO:0000256" key="9">
    <source>
        <dbReference type="SAM" id="MobiDB-lite"/>
    </source>
</evidence>
<keyword evidence="11" id="KW-1185">Reference proteome</keyword>
<accession>A0A6M8BEV1</accession>
<dbReference type="InterPro" id="IPR002403">
    <property type="entry name" value="Cyt_P450_E_grp-IV"/>
</dbReference>
<evidence type="ECO:0000256" key="1">
    <source>
        <dbReference type="ARBA" id="ARBA00010617"/>
    </source>
</evidence>
<dbReference type="Proteomes" id="UP000505210">
    <property type="component" value="Chromosome"/>
</dbReference>